<comment type="caution">
    <text evidence="1">The sequence shown here is derived from an EMBL/GenBank/DDBJ whole genome shotgun (WGS) entry which is preliminary data.</text>
</comment>
<gene>
    <name evidence="1" type="ORF">EBI00_14155</name>
</gene>
<dbReference type="AlphaFoldDB" id="A0A3M8PXE6"/>
<proteinExistence type="predicted"/>
<organism evidence="1 2">
    <name type="scientific">Marinomonas hwangdonensis</name>
    <dbReference type="NCBI Taxonomy" id="1053647"/>
    <lineage>
        <taxon>Bacteria</taxon>
        <taxon>Pseudomonadati</taxon>
        <taxon>Pseudomonadota</taxon>
        <taxon>Gammaproteobacteria</taxon>
        <taxon>Oceanospirillales</taxon>
        <taxon>Oceanospirillaceae</taxon>
        <taxon>Marinomonas</taxon>
    </lineage>
</organism>
<dbReference type="EMBL" id="RIZG01000011">
    <property type="protein sequence ID" value="RNF48649.1"/>
    <property type="molecule type" value="Genomic_DNA"/>
</dbReference>
<reference evidence="1 2" key="1">
    <citation type="journal article" date="2012" name="Int. J. Syst. Evol. Microbiol.">
        <title>Marinomonas hwangdonensis sp. nov., isolated from seawater.</title>
        <authorList>
            <person name="Jung Y.T."/>
            <person name="Oh T.K."/>
            <person name="Yoon J.H."/>
        </authorList>
    </citation>
    <scope>NUCLEOTIDE SEQUENCE [LARGE SCALE GENOMIC DNA]</scope>
    <source>
        <strain evidence="1 2">HDW-15</strain>
    </source>
</reference>
<dbReference type="Proteomes" id="UP000280507">
    <property type="component" value="Unassembled WGS sequence"/>
</dbReference>
<evidence type="ECO:0000313" key="2">
    <source>
        <dbReference type="Proteomes" id="UP000280507"/>
    </source>
</evidence>
<name>A0A3M8PXE6_9GAMM</name>
<dbReference type="OrthoDB" id="6106048at2"/>
<sequence length="129" mass="13910">MSDLATSHDDIFEPDEEALISALRNQDDIPILMDIVADQVSSSVSQEAHFVQSLDDHKNATQDDEKGIPPVLAEKVSALSVSSPSQAQIAKAITDVLEKRLPELVAEVIQALHLADAQNVADSPQTKDN</sequence>
<evidence type="ECO:0000313" key="1">
    <source>
        <dbReference type="EMBL" id="RNF48649.1"/>
    </source>
</evidence>
<accession>A0A3M8PXE6</accession>
<dbReference type="RefSeq" id="WP_123096604.1">
    <property type="nucleotide sequence ID" value="NZ_RIZG01000011.1"/>
</dbReference>
<keyword evidence="2" id="KW-1185">Reference proteome</keyword>
<protein>
    <submittedName>
        <fullName evidence="1">Uncharacterized protein</fullName>
    </submittedName>
</protein>